<dbReference type="FunFam" id="3.40.50.300:FF:000050">
    <property type="entry name" value="DNA repair protein RadA"/>
    <property type="match status" value="1"/>
</dbReference>
<evidence type="ECO:0000256" key="6">
    <source>
        <dbReference type="ARBA" id="ARBA00022833"/>
    </source>
</evidence>
<keyword evidence="7 11" id="KW-0067">ATP-binding</keyword>
<dbReference type="HAMAP" id="MF_01498">
    <property type="entry name" value="RadA_bact"/>
    <property type="match status" value="1"/>
</dbReference>
<dbReference type="InterPro" id="IPR003593">
    <property type="entry name" value="AAA+_ATPase"/>
</dbReference>
<dbReference type="InterPro" id="IPR020568">
    <property type="entry name" value="Ribosomal_Su5_D2-typ_SF"/>
</dbReference>
<dbReference type="InterPro" id="IPR027417">
    <property type="entry name" value="P-loop_NTPase"/>
</dbReference>
<dbReference type="InterPro" id="IPR020588">
    <property type="entry name" value="RecA_ATP-bd"/>
</dbReference>
<dbReference type="PANTHER" id="PTHR32472:SF10">
    <property type="entry name" value="DNA REPAIR PROTEIN RADA-LIKE PROTEIN"/>
    <property type="match status" value="1"/>
</dbReference>
<keyword evidence="17" id="KW-1185">Reference proteome</keyword>
<dbReference type="Proteomes" id="UP000199584">
    <property type="component" value="Unassembled WGS sequence"/>
</dbReference>
<keyword evidence="5" id="KW-0378">Hydrolase</keyword>
<dbReference type="GO" id="GO:0016787">
    <property type="term" value="F:hydrolase activity"/>
    <property type="evidence" value="ECO:0007669"/>
    <property type="project" value="UniProtKB-KW"/>
</dbReference>
<dbReference type="GO" id="GO:0005524">
    <property type="term" value="F:ATP binding"/>
    <property type="evidence" value="ECO:0007669"/>
    <property type="project" value="UniProtKB-UniRule"/>
</dbReference>
<evidence type="ECO:0000313" key="16">
    <source>
        <dbReference type="EMBL" id="SFR09383.1"/>
    </source>
</evidence>
<feature type="region of interest" description="Lon-protease-like" evidence="11">
    <location>
        <begin position="349"/>
        <end position="449"/>
    </location>
</feature>
<evidence type="ECO:0000256" key="1">
    <source>
        <dbReference type="ARBA" id="ARBA00022723"/>
    </source>
</evidence>
<feature type="region of interest" description="Disordered" evidence="14">
    <location>
        <begin position="41"/>
        <end position="64"/>
    </location>
</feature>
<dbReference type="AlphaFoldDB" id="A0A1I6DV93"/>
<dbReference type="Pfam" id="PF13481">
    <property type="entry name" value="AAA_25"/>
    <property type="match status" value="1"/>
</dbReference>
<comment type="domain">
    <text evidence="11">The middle region has homology to RecA with ATPase motifs including the RadA KNRFG motif, while the C-terminus is homologous to Lon protease.</text>
</comment>
<dbReference type="PROSITE" id="PS50162">
    <property type="entry name" value="RECA_2"/>
    <property type="match status" value="1"/>
</dbReference>
<evidence type="ECO:0000256" key="12">
    <source>
        <dbReference type="NCBIfam" id="TIGR00416"/>
    </source>
</evidence>
<evidence type="ECO:0000256" key="5">
    <source>
        <dbReference type="ARBA" id="ARBA00022801"/>
    </source>
</evidence>
<dbReference type="Pfam" id="PF18073">
    <property type="entry name" value="Zn_ribbon_LapB"/>
    <property type="match status" value="1"/>
</dbReference>
<dbReference type="GO" id="GO:0000725">
    <property type="term" value="P:recombinational repair"/>
    <property type="evidence" value="ECO:0007669"/>
    <property type="project" value="UniProtKB-UniRule"/>
</dbReference>
<organism evidence="16 17">
    <name type="scientific">Desulfoscipio geothermicus DSM 3669</name>
    <dbReference type="NCBI Taxonomy" id="1121426"/>
    <lineage>
        <taxon>Bacteria</taxon>
        <taxon>Bacillati</taxon>
        <taxon>Bacillota</taxon>
        <taxon>Clostridia</taxon>
        <taxon>Eubacteriales</taxon>
        <taxon>Desulfallaceae</taxon>
        <taxon>Desulfoscipio</taxon>
    </lineage>
</organism>
<dbReference type="GO" id="GO:0140664">
    <property type="term" value="F:ATP-dependent DNA damage sensor activity"/>
    <property type="evidence" value="ECO:0007669"/>
    <property type="project" value="InterPro"/>
</dbReference>
<dbReference type="GO" id="GO:0008270">
    <property type="term" value="F:zinc ion binding"/>
    <property type="evidence" value="ECO:0007669"/>
    <property type="project" value="UniProtKB-KW"/>
</dbReference>
<evidence type="ECO:0000256" key="3">
    <source>
        <dbReference type="ARBA" id="ARBA00022763"/>
    </source>
</evidence>
<keyword evidence="8 11" id="KW-0346">Stress response</keyword>
<dbReference type="GO" id="GO:0005829">
    <property type="term" value="C:cytosol"/>
    <property type="evidence" value="ECO:0007669"/>
    <property type="project" value="TreeGrafter"/>
</dbReference>
<evidence type="ECO:0000256" key="14">
    <source>
        <dbReference type="SAM" id="MobiDB-lite"/>
    </source>
</evidence>
<dbReference type="NCBIfam" id="TIGR00416">
    <property type="entry name" value="sms"/>
    <property type="match status" value="1"/>
</dbReference>
<dbReference type="RefSeq" id="WP_092484326.1">
    <property type="nucleotide sequence ID" value="NZ_FOYM01000018.1"/>
</dbReference>
<evidence type="ECO:0000256" key="8">
    <source>
        <dbReference type="ARBA" id="ARBA00023016"/>
    </source>
</evidence>
<evidence type="ECO:0000256" key="4">
    <source>
        <dbReference type="ARBA" id="ARBA00022771"/>
    </source>
</evidence>
<gene>
    <name evidence="11" type="primary">radA</name>
    <name evidence="16" type="ORF">SAMN05660706_11869</name>
</gene>
<dbReference type="SUPFAM" id="SSF52540">
    <property type="entry name" value="P-loop containing nucleoside triphosphate hydrolases"/>
    <property type="match status" value="1"/>
</dbReference>
<protein>
    <recommendedName>
        <fullName evidence="11 12">DNA repair protein RadA</fullName>
    </recommendedName>
</protein>
<dbReference type="InterPro" id="IPR004504">
    <property type="entry name" value="DNA_repair_RadA"/>
</dbReference>
<dbReference type="InterPro" id="IPR014721">
    <property type="entry name" value="Ribsml_uS5_D2-typ_fold_subgr"/>
</dbReference>
<reference evidence="17" key="1">
    <citation type="submission" date="2016-10" db="EMBL/GenBank/DDBJ databases">
        <authorList>
            <person name="Varghese N."/>
            <person name="Submissions S."/>
        </authorList>
    </citation>
    <scope>NUCLEOTIDE SEQUENCE [LARGE SCALE GENOMIC DNA]</scope>
    <source>
        <strain evidence="17">DSM 3669</strain>
    </source>
</reference>
<keyword evidence="10 11" id="KW-0234">DNA repair</keyword>
<dbReference type="Pfam" id="PF13541">
    <property type="entry name" value="ChlI"/>
    <property type="match status" value="1"/>
</dbReference>
<evidence type="ECO:0000256" key="2">
    <source>
        <dbReference type="ARBA" id="ARBA00022741"/>
    </source>
</evidence>
<comment type="function">
    <text evidence="11">Plays a role in repairing double-strand DNA breaks, probably involving stabilizing or processing branched DNA or blocked replication forks.</text>
</comment>
<feature type="binding site" evidence="11">
    <location>
        <begin position="92"/>
        <end position="99"/>
    </location>
    <ligand>
        <name>ATP</name>
        <dbReference type="ChEBI" id="CHEBI:30616"/>
    </ligand>
</feature>
<keyword evidence="1 11" id="KW-0479">Metal-binding</keyword>
<keyword evidence="4 13" id="KW-0863">Zinc-finger</keyword>
<dbReference type="PANTHER" id="PTHR32472">
    <property type="entry name" value="DNA REPAIR PROTEIN RADA"/>
    <property type="match status" value="1"/>
</dbReference>
<evidence type="ECO:0000259" key="15">
    <source>
        <dbReference type="PROSITE" id="PS50162"/>
    </source>
</evidence>
<dbReference type="EMBL" id="FOYM01000018">
    <property type="protein sequence ID" value="SFR09383.1"/>
    <property type="molecule type" value="Genomic_DNA"/>
</dbReference>
<dbReference type="Gene3D" id="3.30.230.10">
    <property type="match status" value="1"/>
</dbReference>
<evidence type="ECO:0000313" key="17">
    <source>
        <dbReference type="Proteomes" id="UP000199584"/>
    </source>
</evidence>
<keyword evidence="2 11" id="KW-0547">Nucleotide-binding</keyword>
<dbReference type="Gene3D" id="3.40.50.300">
    <property type="entry name" value="P-loop containing nucleotide triphosphate hydrolases"/>
    <property type="match status" value="1"/>
</dbReference>
<keyword evidence="9 11" id="KW-0238">DNA-binding</keyword>
<dbReference type="SMART" id="SM00382">
    <property type="entry name" value="AAA"/>
    <property type="match status" value="1"/>
</dbReference>
<comment type="similarity">
    <text evidence="11 13">Belongs to the RecA family. RadA subfamily.</text>
</comment>
<feature type="short sequence motif" description="RadA KNRFG motif" evidence="11">
    <location>
        <begin position="249"/>
        <end position="253"/>
    </location>
</feature>
<dbReference type="CDD" id="cd01121">
    <property type="entry name" value="RadA_SMS_N"/>
    <property type="match status" value="1"/>
</dbReference>
<proteinExistence type="inferred from homology"/>
<feature type="domain" description="RecA family profile 1" evidence="15">
    <location>
        <begin position="63"/>
        <end position="212"/>
    </location>
</feature>
<evidence type="ECO:0000256" key="11">
    <source>
        <dbReference type="HAMAP-Rule" id="MF_01498"/>
    </source>
</evidence>
<evidence type="ECO:0000256" key="7">
    <source>
        <dbReference type="ARBA" id="ARBA00022840"/>
    </source>
</evidence>
<name>A0A1I6DV93_9FIRM</name>
<keyword evidence="6 13" id="KW-0862">Zinc</keyword>
<dbReference type="SUPFAM" id="SSF54211">
    <property type="entry name" value="Ribosomal protein S5 domain 2-like"/>
    <property type="match status" value="1"/>
</dbReference>
<dbReference type="STRING" id="39060.SAMN05660706_11869"/>
<comment type="function">
    <text evidence="13">DNA-dependent ATPase involved in processing of recombination intermediates, plays a role in repairing DNA breaks. Stimulates the branch migration of RecA-mediated strand transfer reactions, allowing the 3' invading strand to extend heteroduplex DNA faster. Binds ssDNA in the presence of ADP but not other nucleotides, has ATPase activity that is stimulated by ssDNA and various branched DNA structures, but inhibited by SSB. Does not have RecA's homology-searching function.</text>
</comment>
<dbReference type="GO" id="GO:0003684">
    <property type="term" value="F:damaged DNA binding"/>
    <property type="evidence" value="ECO:0007669"/>
    <property type="project" value="InterPro"/>
</dbReference>
<dbReference type="OrthoDB" id="9803906at2"/>
<evidence type="ECO:0000256" key="9">
    <source>
        <dbReference type="ARBA" id="ARBA00023125"/>
    </source>
</evidence>
<evidence type="ECO:0000256" key="13">
    <source>
        <dbReference type="RuleBase" id="RU003555"/>
    </source>
</evidence>
<accession>A0A1I6DV93</accession>
<keyword evidence="3 11" id="KW-0227">DNA damage</keyword>
<dbReference type="PRINTS" id="PR01874">
    <property type="entry name" value="DNAREPAIRADA"/>
</dbReference>
<dbReference type="InterPro" id="IPR041166">
    <property type="entry name" value="Rubredoxin_2"/>
</dbReference>
<evidence type="ECO:0000256" key="10">
    <source>
        <dbReference type="ARBA" id="ARBA00023204"/>
    </source>
</evidence>
<sequence length="449" mass="48043">MPAKKTGYYCNICGHFTSRWLGRCAGCGAWNSYVEEVVAPGRAGRGSGGRERPRSVTEVSPLDNERCSTGMTELDRVLGGGVVPGSLVLLGGDPGIGKSTLLLQVAGAVSSSGRRVLYVSGEESPRQIKLRADRLGTSNSELYLYTETDLEAVDGQVAEINPALLVVDSIQTMYLPDVTSAPGSVSQVRECTARLMRLAKDRSVSVFVVGHVTKEGTIAGPRVMEHMVDAVLYIEGERHQSFRILRGVKNRFGSTNEIGVFEMSGAGLHEIANPSSFFLMDHAYRDVAGTVVVPTLEGTRPLLVEIQALVCPTSFGVPRRMTAGVDHNRVALIMAVLEKRLGLMLGNYDAYVNVVGGVKIDEPAADLGIAAAIASSFRDRPMDGRTVVMGELGLTGELRPVTAADKRIREAAQLGFGRCVAPRQKGLPELDGIQVLEAATLSEALDLVF</sequence>